<comment type="cofactor">
    <cofactor evidence="14 15">
        <name>heme</name>
        <dbReference type="ChEBI" id="CHEBI:30413"/>
    </cofactor>
</comment>
<dbReference type="PRINTS" id="PR00369">
    <property type="entry name" value="FLAVODOXIN"/>
</dbReference>
<dbReference type="EC" id="1.14.14.1" evidence="14"/>
<evidence type="ECO:0000256" key="11">
    <source>
        <dbReference type="ARBA" id="ARBA00023033"/>
    </source>
</evidence>
<keyword evidence="6 14" id="KW-0479">Metal-binding</keyword>
<evidence type="ECO:0000256" key="16">
    <source>
        <dbReference type="SAM" id="MobiDB-lite"/>
    </source>
</evidence>
<dbReference type="Gene3D" id="3.40.50.80">
    <property type="entry name" value="Nucleotide-binding domain of ferredoxin-NADP reductase (FNR) module"/>
    <property type="match status" value="1"/>
</dbReference>
<dbReference type="Pfam" id="PF00175">
    <property type="entry name" value="NAD_binding_1"/>
    <property type="match status" value="1"/>
</dbReference>
<dbReference type="GO" id="GO:0050660">
    <property type="term" value="F:flavin adenine dinucleotide binding"/>
    <property type="evidence" value="ECO:0007669"/>
    <property type="project" value="TreeGrafter"/>
</dbReference>
<dbReference type="InterPro" id="IPR023173">
    <property type="entry name" value="NADPH_Cyt_P450_Rdtase_alpha"/>
</dbReference>
<dbReference type="InterPro" id="IPR001433">
    <property type="entry name" value="OxRdtase_FAD/NAD-bd"/>
</dbReference>
<keyword evidence="11 14" id="KW-0503">Monooxygenase</keyword>
<evidence type="ECO:0000256" key="2">
    <source>
        <dbReference type="ARBA" id="ARBA00022448"/>
    </source>
</evidence>
<comment type="similarity">
    <text evidence="1 14">In the N-terminal section; belongs to the cytochrome P450 family.</text>
</comment>
<dbReference type="Pfam" id="PF00667">
    <property type="entry name" value="FAD_binding_1"/>
    <property type="match status" value="1"/>
</dbReference>
<evidence type="ECO:0000256" key="6">
    <source>
        <dbReference type="ARBA" id="ARBA00022723"/>
    </source>
</evidence>
<dbReference type="InterPro" id="IPR017972">
    <property type="entry name" value="Cyt_P450_CS"/>
</dbReference>
<dbReference type="PANTHER" id="PTHR19384:SF17">
    <property type="entry name" value="NADPH--CYTOCHROME P450 REDUCTASE"/>
    <property type="match status" value="1"/>
</dbReference>
<evidence type="ECO:0000256" key="14">
    <source>
        <dbReference type="PIRNR" id="PIRNR000209"/>
    </source>
</evidence>
<dbReference type="OrthoDB" id="9789468at2"/>
<dbReference type="AlphaFoldDB" id="A0A7X2IX52"/>
<comment type="function">
    <text evidence="14">Functions as a fatty acid monooxygenase.</text>
</comment>
<dbReference type="PROSITE" id="PS00086">
    <property type="entry name" value="CYTOCHROME_P450"/>
    <property type="match status" value="1"/>
</dbReference>
<keyword evidence="10 14" id="KW-0408">Iron</keyword>
<dbReference type="InterPro" id="IPR001094">
    <property type="entry name" value="Flavdoxin-like"/>
</dbReference>
<dbReference type="GO" id="GO:0070330">
    <property type="term" value="F:aromatase activity"/>
    <property type="evidence" value="ECO:0007669"/>
    <property type="project" value="UniProtKB-UniRule"/>
</dbReference>
<keyword evidence="7 14" id="KW-0274">FAD</keyword>
<dbReference type="Gene3D" id="3.40.50.360">
    <property type="match status" value="1"/>
</dbReference>
<feature type="domain" description="Flavodoxin-like" evidence="17">
    <location>
        <begin position="492"/>
        <end position="630"/>
    </location>
</feature>
<dbReference type="GO" id="GO:0020037">
    <property type="term" value="F:heme binding"/>
    <property type="evidence" value="ECO:0007669"/>
    <property type="project" value="UniProtKB-UniRule"/>
</dbReference>
<dbReference type="InterPro" id="IPR003097">
    <property type="entry name" value="CysJ-like_FAD-binding"/>
</dbReference>
<evidence type="ECO:0000256" key="4">
    <source>
        <dbReference type="ARBA" id="ARBA00022630"/>
    </source>
</evidence>
<dbReference type="SUPFAM" id="SSF52218">
    <property type="entry name" value="Flavoproteins"/>
    <property type="match status" value="1"/>
</dbReference>
<evidence type="ECO:0000256" key="12">
    <source>
        <dbReference type="ARBA" id="ARBA00049342"/>
    </source>
</evidence>
<evidence type="ECO:0000256" key="9">
    <source>
        <dbReference type="ARBA" id="ARBA00023002"/>
    </source>
</evidence>
<proteinExistence type="inferred from homology"/>
<keyword evidence="9 14" id="KW-0560">Oxidoreductase</keyword>
<dbReference type="InterPro" id="IPR023206">
    <property type="entry name" value="Bifunctional_P450_P450_red"/>
</dbReference>
<dbReference type="Proteomes" id="UP000448867">
    <property type="component" value="Unassembled WGS sequence"/>
</dbReference>
<feature type="region of interest" description="Disordered" evidence="16">
    <location>
        <begin position="231"/>
        <end position="251"/>
    </location>
</feature>
<evidence type="ECO:0000256" key="13">
    <source>
        <dbReference type="ARBA" id="ARBA00052219"/>
    </source>
</evidence>
<evidence type="ECO:0000313" key="19">
    <source>
        <dbReference type="EMBL" id="MRX70768.1"/>
    </source>
</evidence>
<dbReference type="Gene3D" id="2.40.30.10">
    <property type="entry name" value="Translation factors"/>
    <property type="match status" value="1"/>
</dbReference>
<dbReference type="FunFam" id="3.40.50.80:FF:000001">
    <property type="entry name" value="NADPH--cytochrome P450 reductase 1"/>
    <property type="match status" value="1"/>
</dbReference>
<keyword evidence="5 14" id="KW-0288">FMN</keyword>
<evidence type="ECO:0000256" key="15">
    <source>
        <dbReference type="PIRSR" id="PIRSR000209-1"/>
    </source>
</evidence>
<dbReference type="GO" id="GO:0005829">
    <property type="term" value="C:cytosol"/>
    <property type="evidence" value="ECO:0007669"/>
    <property type="project" value="TreeGrafter"/>
</dbReference>
<dbReference type="Gene3D" id="1.10.630.10">
    <property type="entry name" value="Cytochrome P450"/>
    <property type="match status" value="1"/>
</dbReference>
<comment type="catalytic activity">
    <reaction evidence="14">
        <text>an organic molecule + reduced [NADPH--hemoprotein reductase] + O2 = an alcohol + oxidized [NADPH--hemoprotein reductase] + H2O + H(+)</text>
        <dbReference type="Rhea" id="RHEA:17149"/>
        <dbReference type="Rhea" id="RHEA-COMP:11964"/>
        <dbReference type="Rhea" id="RHEA-COMP:11965"/>
        <dbReference type="ChEBI" id="CHEBI:15377"/>
        <dbReference type="ChEBI" id="CHEBI:15378"/>
        <dbReference type="ChEBI" id="CHEBI:15379"/>
        <dbReference type="ChEBI" id="CHEBI:30879"/>
        <dbReference type="ChEBI" id="CHEBI:57618"/>
        <dbReference type="ChEBI" id="CHEBI:58210"/>
        <dbReference type="ChEBI" id="CHEBI:142491"/>
        <dbReference type="EC" id="1.14.14.1"/>
    </reaction>
</comment>
<dbReference type="EMBL" id="WKKI01000001">
    <property type="protein sequence ID" value="MRX70768.1"/>
    <property type="molecule type" value="Genomic_DNA"/>
</dbReference>
<dbReference type="PRINTS" id="PR00371">
    <property type="entry name" value="FPNCR"/>
</dbReference>
<dbReference type="SUPFAM" id="SSF48264">
    <property type="entry name" value="Cytochrome P450"/>
    <property type="match status" value="1"/>
</dbReference>
<dbReference type="GO" id="GO:0003958">
    <property type="term" value="F:NADPH-hemoprotein reductase activity"/>
    <property type="evidence" value="ECO:0007669"/>
    <property type="project" value="UniProtKB-UniRule"/>
</dbReference>
<keyword evidence="2 14" id="KW-0813">Transport</keyword>
<protein>
    <recommendedName>
        <fullName evidence="14">Bifunctional cytochrome P450/NADPH--P450 reductase</fullName>
    </recommendedName>
    <domain>
        <recommendedName>
            <fullName evidence="14">Cytochrome P450</fullName>
            <ecNumber evidence="14">1.14.14.1</ecNumber>
        </recommendedName>
    </domain>
    <domain>
        <recommendedName>
            <fullName evidence="14">NADPH--cytochrome P450 reductase</fullName>
            <ecNumber evidence="14">1.6.2.4</ecNumber>
        </recommendedName>
    </domain>
</protein>
<dbReference type="CDD" id="cd11068">
    <property type="entry name" value="CYP120A1"/>
    <property type="match status" value="1"/>
</dbReference>
<evidence type="ECO:0000256" key="1">
    <source>
        <dbReference type="ARBA" id="ARBA00010018"/>
    </source>
</evidence>
<keyword evidence="14" id="KW-0249">Electron transport</keyword>
<dbReference type="InterPro" id="IPR017927">
    <property type="entry name" value="FAD-bd_FR_type"/>
</dbReference>
<dbReference type="InterPro" id="IPR001128">
    <property type="entry name" value="Cyt_P450"/>
</dbReference>
<comment type="cofactor">
    <cofactor evidence="14">
        <name>FAD</name>
        <dbReference type="ChEBI" id="CHEBI:57692"/>
    </cofactor>
    <cofactor evidence="14">
        <name>FMN</name>
        <dbReference type="ChEBI" id="CHEBI:58210"/>
    </cofactor>
</comment>
<dbReference type="FunFam" id="1.10.630.10:FF:000040">
    <property type="entry name" value="Bifunctional cytochrome P450/NADPH--P450 reductase"/>
    <property type="match status" value="1"/>
</dbReference>
<dbReference type="InterPro" id="IPR036396">
    <property type="entry name" value="Cyt_P450_sf"/>
</dbReference>
<evidence type="ECO:0000259" key="18">
    <source>
        <dbReference type="PROSITE" id="PS51384"/>
    </source>
</evidence>
<keyword evidence="4 14" id="KW-0285">Flavoprotein</keyword>
<dbReference type="Pfam" id="PF00258">
    <property type="entry name" value="Flavodoxin_1"/>
    <property type="match status" value="1"/>
</dbReference>
<dbReference type="SUPFAM" id="SSF52343">
    <property type="entry name" value="Ferredoxin reductase-like, C-terminal NADP-linked domain"/>
    <property type="match status" value="1"/>
</dbReference>
<dbReference type="PANTHER" id="PTHR19384">
    <property type="entry name" value="NITRIC OXIDE SYNTHASE-RELATED"/>
    <property type="match status" value="1"/>
</dbReference>
<evidence type="ECO:0000256" key="10">
    <source>
        <dbReference type="ARBA" id="ARBA00023004"/>
    </source>
</evidence>
<dbReference type="InterPro" id="IPR039261">
    <property type="entry name" value="FNR_nucleotide-bd"/>
</dbReference>
<comment type="catalytic activity">
    <reaction evidence="13">
        <text>hydrogen sulfide + 3 NADP(+) + 3 H2O = sulfite + 3 NADPH + 4 H(+)</text>
        <dbReference type="Rhea" id="RHEA:13801"/>
        <dbReference type="ChEBI" id="CHEBI:15377"/>
        <dbReference type="ChEBI" id="CHEBI:15378"/>
        <dbReference type="ChEBI" id="CHEBI:17359"/>
        <dbReference type="ChEBI" id="CHEBI:29919"/>
        <dbReference type="ChEBI" id="CHEBI:57783"/>
        <dbReference type="ChEBI" id="CHEBI:58349"/>
        <dbReference type="EC" id="1.8.1.2"/>
    </reaction>
</comment>
<evidence type="ECO:0000256" key="3">
    <source>
        <dbReference type="ARBA" id="ARBA00022617"/>
    </source>
</evidence>
<evidence type="ECO:0000256" key="5">
    <source>
        <dbReference type="ARBA" id="ARBA00022643"/>
    </source>
</evidence>
<dbReference type="RefSeq" id="WP_154305888.1">
    <property type="nucleotide sequence ID" value="NZ_WKKI01000001.1"/>
</dbReference>
<dbReference type="GO" id="GO:0004783">
    <property type="term" value="F:sulfite reductase (NADPH) activity"/>
    <property type="evidence" value="ECO:0007669"/>
    <property type="project" value="UniProtKB-EC"/>
</dbReference>
<dbReference type="PROSITE" id="PS50902">
    <property type="entry name" value="FLAVODOXIN_LIKE"/>
    <property type="match status" value="1"/>
</dbReference>
<dbReference type="CDD" id="cd06206">
    <property type="entry name" value="bifunctional_CYPOR"/>
    <property type="match status" value="1"/>
</dbReference>
<evidence type="ECO:0000256" key="8">
    <source>
        <dbReference type="ARBA" id="ARBA00022857"/>
    </source>
</evidence>
<sequence length="1057" mass="119680">MLKQPIDSIPQPKTYGPLKNLPVIDKEAPTQSFTKLANEHGPIFRMELPGRDTLYVSGHKLVEEVCDEKRFAKNVWLPLQNVREFAGDGLFTSWTHEDNWKKAHQILLPSFSQRAMQDYHEKMVDIALQLIQKWSRLNEDEEIEVPDDMTRLTLDTIGLCGFNYRFNSFYSKEHHPFVGSMVSALDEAMNRLQRLEIHNKLSLGKQKQYQQDIKVMYELVDTLIQQRKRSDEQNQGDLLSRMLEGEDPKTGDKLSDENIRYQMITFLIAGHETTSGLLSFALYYLLKHPEKLKKAQDESDAVLRDELPSYEQVKQLKYVRMVLNEALRLWPTAPAFSLYALEDTKLAGKYDMKKGDSVNVLIPVLHRDKEAWGEDAEDFRPERFEDPAKVPQSAYKPFGNGQRACIGQQFALHEATLVLGMILREFDLIDHSDYQLEVKETLTLKPHEFKMKAKVREKRNVLLSGSFLTKRPPSKEEDKSEAETAAKHGTPLMVLYGSSMGTAEGVARELAETGKKQGYQAQVFPLDEMKGNLPEKGLLLLISSSYNGQPPENAADFLSWLQSLDQSLSDVTYAVFGCGDSNWSNTYQKVPADIDGLLQERGAQRLIERGEGDASGDFEMDYHEWTEKLWQEASKEFGVELKGGTSGNKGNITLSYVSGIAEKSVARNHLAIESTVTLNKELQSENSRRSTRHIEIAVPKGISYSEGDHLGIIPKNNEKLVKRVLNRFQLSGNEKVIIEASGRSSAHLPAGKSVSLHDILSYHVELQEPASRAQIQELAKTTVCPPHRIELEEMLKDDNYSTQIAAKRISMLDLLEQYEACMLPFEDFLGLLPALKPRYYSISSSPSLNKEHVSITVSVVKGSAWSGKGDYEGTASNYLKNVKEGDDISIFFRTQRAFRLPENHAAPIVMVGPGTGIAPFRGFLQAREALKRKGAQIGEAHLYFGCRNEEHDYLYREELEKYRAQNLVKLHTAFSRAEGSPKTYVQHLMEADKGSIIDLLTKHQGHLYICGDGKKMAPDVENMLLNSYSEIKKTTVKEAENWLIGLQTEGRYAKDVW</sequence>
<dbReference type="Pfam" id="PF00067">
    <property type="entry name" value="p450"/>
    <property type="match status" value="1"/>
</dbReference>
<dbReference type="GO" id="GO:0005506">
    <property type="term" value="F:iron ion binding"/>
    <property type="evidence" value="ECO:0007669"/>
    <property type="project" value="UniProtKB-UniRule"/>
</dbReference>
<gene>
    <name evidence="19" type="ORF">GJU40_01125</name>
</gene>
<feature type="binding site" description="axial binding residue" evidence="15">
    <location>
        <position position="405"/>
    </location>
    <ligand>
        <name>heme</name>
        <dbReference type="ChEBI" id="CHEBI:30413"/>
    </ligand>
    <ligandPart>
        <name>Fe</name>
        <dbReference type="ChEBI" id="CHEBI:18248"/>
    </ligandPart>
</feature>
<keyword evidence="3 14" id="KW-0349">Heme</keyword>
<dbReference type="InterPro" id="IPR001709">
    <property type="entry name" value="Flavoprot_Pyr_Nucl_cyt_Rdtase"/>
</dbReference>
<dbReference type="GO" id="GO:0010181">
    <property type="term" value="F:FMN binding"/>
    <property type="evidence" value="ECO:0007669"/>
    <property type="project" value="UniProtKB-UniRule"/>
</dbReference>
<feature type="domain" description="FAD-binding FR-type" evidence="18">
    <location>
        <begin position="669"/>
        <end position="901"/>
    </location>
</feature>
<evidence type="ECO:0000256" key="7">
    <source>
        <dbReference type="ARBA" id="ARBA00022827"/>
    </source>
</evidence>
<reference evidence="19 20" key="1">
    <citation type="submission" date="2019-11" db="EMBL/GenBank/DDBJ databases">
        <title>Bacillus lacus genome.</title>
        <authorList>
            <person name="Allen C.J."/>
            <person name="Newman J.D."/>
        </authorList>
    </citation>
    <scope>NUCLEOTIDE SEQUENCE [LARGE SCALE GENOMIC DNA]</scope>
    <source>
        <strain evidence="19 20">KCTC 33946</strain>
    </source>
</reference>
<dbReference type="SUPFAM" id="SSF63380">
    <property type="entry name" value="Riboflavin synthase domain-like"/>
    <property type="match status" value="1"/>
</dbReference>
<comment type="caution">
    <text evidence="19">The sequence shown here is derived from an EMBL/GenBank/DDBJ whole genome shotgun (WGS) entry which is preliminary data.</text>
</comment>
<organism evidence="19 20">
    <name type="scientific">Metabacillus lacus</name>
    <dbReference type="NCBI Taxonomy" id="1983721"/>
    <lineage>
        <taxon>Bacteria</taxon>
        <taxon>Bacillati</taxon>
        <taxon>Bacillota</taxon>
        <taxon>Bacilli</taxon>
        <taxon>Bacillales</taxon>
        <taxon>Bacillaceae</taxon>
        <taxon>Metabacillus</taxon>
    </lineage>
</organism>
<dbReference type="InterPro" id="IPR029039">
    <property type="entry name" value="Flavoprotein-like_sf"/>
</dbReference>
<evidence type="ECO:0000313" key="20">
    <source>
        <dbReference type="Proteomes" id="UP000448867"/>
    </source>
</evidence>
<dbReference type="PROSITE" id="PS51384">
    <property type="entry name" value="FAD_FR"/>
    <property type="match status" value="1"/>
</dbReference>
<evidence type="ECO:0000259" key="17">
    <source>
        <dbReference type="PROSITE" id="PS50902"/>
    </source>
</evidence>
<name>A0A7X2IX52_9BACI</name>
<dbReference type="InterPro" id="IPR017938">
    <property type="entry name" value="Riboflavin_synthase-like_b-brl"/>
</dbReference>
<accession>A0A7X2IX52</accession>
<dbReference type="InterPro" id="IPR008254">
    <property type="entry name" value="Flavodoxin/NO_synth"/>
</dbReference>
<comment type="catalytic activity">
    <reaction evidence="12 14">
        <text>2 oxidized [cytochrome P450] + NADPH = 2 reduced [cytochrome P450] + NADP(+) + H(+)</text>
        <dbReference type="Rhea" id="RHEA:24040"/>
        <dbReference type="Rhea" id="RHEA-COMP:14627"/>
        <dbReference type="Rhea" id="RHEA-COMP:14628"/>
        <dbReference type="ChEBI" id="CHEBI:15378"/>
        <dbReference type="ChEBI" id="CHEBI:55376"/>
        <dbReference type="ChEBI" id="CHEBI:57783"/>
        <dbReference type="ChEBI" id="CHEBI:58349"/>
        <dbReference type="ChEBI" id="CHEBI:60344"/>
        <dbReference type="EC" id="1.6.2.4"/>
    </reaction>
</comment>
<keyword evidence="8 14" id="KW-0521">NADP</keyword>
<dbReference type="PIRSF" id="PIRSF000209">
    <property type="entry name" value="Bifunctional_P450_P450R"/>
    <property type="match status" value="1"/>
</dbReference>
<dbReference type="EC" id="1.6.2.4" evidence="14"/>
<keyword evidence="20" id="KW-1185">Reference proteome</keyword>
<dbReference type="Gene3D" id="1.20.990.10">
    <property type="entry name" value="NADPH-cytochrome p450 Reductase, Chain A, domain 3"/>
    <property type="match status" value="1"/>
</dbReference>